<reference evidence="1" key="1">
    <citation type="submission" date="2015-04" db="EMBL/GenBank/DDBJ databases">
        <title>The genome sequence of the plant pathogenic Rhizarian Plasmodiophora brassicae reveals insights in its biotrophic life cycle and the origin of chitin synthesis.</title>
        <authorList>
            <person name="Schwelm A."/>
            <person name="Fogelqvist J."/>
            <person name="Knaust A."/>
            <person name="Julke S."/>
            <person name="Lilja T."/>
            <person name="Dhandapani V."/>
            <person name="Bonilla-Rosso G."/>
            <person name="Karlsson M."/>
            <person name="Shevchenko A."/>
            <person name="Choi S.R."/>
            <person name="Kim H.G."/>
            <person name="Park J.Y."/>
            <person name="Lim Y.P."/>
            <person name="Ludwig-Muller J."/>
            <person name="Dixelius C."/>
        </authorList>
    </citation>
    <scope>NUCLEOTIDE SEQUENCE</scope>
    <source>
        <tissue evidence="1">Potato root galls</tissue>
    </source>
</reference>
<sequence>MAGVFWLTCSRDSAHGVLQKEHYDLYLRILKTLYESFDMGKATLIARREWLLAVKPPERGLSQEGLSDAILSMSDSWIAMSEPASYIDFLRKLFFRIAIPRTASNVCHCRVEKEAVFV</sequence>
<evidence type="ECO:0000313" key="1">
    <source>
        <dbReference type="EMBL" id="CRZ03903.1"/>
    </source>
</evidence>
<dbReference type="EMBL" id="HACM01003461">
    <property type="protein sequence ID" value="CRZ03903.1"/>
    <property type="molecule type" value="Transcribed_RNA"/>
</dbReference>
<organism evidence="1">
    <name type="scientific">Spongospora subterranea</name>
    <dbReference type="NCBI Taxonomy" id="70186"/>
    <lineage>
        <taxon>Eukaryota</taxon>
        <taxon>Sar</taxon>
        <taxon>Rhizaria</taxon>
        <taxon>Endomyxa</taxon>
        <taxon>Phytomyxea</taxon>
        <taxon>Plasmodiophorida</taxon>
        <taxon>Plasmodiophoridae</taxon>
        <taxon>Spongospora</taxon>
    </lineage>
</organism>
<accession>A0A0H5QPC4</accession>
<protein>
    <submittedName>
        <fullName evidence="1">Uncharacterized protein</fullName>
    </submittedName>
</protein>
<name>A0A0H5QPC4_9EUKA</name>
<proteinExistence type="predicted"/>
<dbReference type="AlphaFoldDB" id="A0A0H5QPC4"/>